<dbReference type="InterPro" id="IPR011944">
    <property type="entry name" value="Steroid_delta5-4_isomerase"/>
</dbReference>
<evidence type="ECO:0000313" key="2">
    <source>
        <dbReference type="EMBL" id="RDI67269.1"/>
    </source>
</evidence>
<dbReference type="RefSeq" id="WP_068007883.1">
    <property type="nucleotide sequence ID" value="NZ_QQBC01000003.1"/>
</dbReference>
<evidence type="ECO:0000259" key="1">
    <source>
        <dbReference type="Pfam" id="PF12680"/>
    </source>
</evidence>
<dbReference type="Gene3D" id="3.10.450.50">
    <property type="match status" value="1"/>
</dbReference>
<keyword evidence="3" id="KW-1185">Reference proteome</keyword>
<accession>A0A370I973</accession>
<dbReference type="AlphaFoldDB" id="A0A370I973"/>
<dbReference type="InterPro" id="IPR032710">
    <property type="entry name" value="NTF2-like_dom_sf"/>
</dbReference>
<feature type="domain" description="SnoaL-like" evidence="1">
    <location>
        <begin position="10"/>
        <end position="111"/>
    </location>
</feature>
<name>A0A370I973_9NOCA</name>
<dbReference type="Pfam" id="PF12680">
    <property type="entry name" value="SnoaL_2"/>
    <property type="match status" value="1"/>
</dbReference>
<sequence length="123" mass="13813">MTIERIIGELTDAWNARDSAAMAGLFSEDADFVDVLARLHHGRAAIEASHRQIFDTIYRESRLEMRELDRRALAGDTTLVHTATTLRVQGGPRHGRTDSVQTMVVRDDRILAFHNTIAADWGL</sequence>
<dbReference type="NCBIfam" id="TIGR02246">
    <property type="entry name" value="SgcJ/EcaC family oxidoreductase"/>
    <property type="match status" value="1"/>
</dbReference>
<dbReference type="EMBL" id="QQBC01000003">
    <property type="protein sequence ID" value="RDI67269.1"/>
    <property type="molecule type" value="Genomic_DNA"/>
</dbReference>
<comment type="caution">
    <text evidence="2">The sequence shown here is derived from an EMBL/GenBank/DDBJ whole genome shotgun (WGS) entry which is preliminary data.</text>
</comment>
<reference evidence="2 3" key="1">
    <citation type="submission" date="2018-07" db="EMBL/GenBank/DDBJ databases">
        <title>Genomic Encyclopedia of Type Strains, Phase IV (KMG-IV): sequencing the most valuable type-strain genomes for metagenomic binning, comparative biology and taxonomic classification.</title>
        <authorList>
            <person name="Goeker M."/>
        </authorList>
    </citation>
    <scope>NUCLEOTIDE SEQUENCE [LARGE SCALE GENOMIC DNA]</scope>
    <source>
        <strain evidence="2 3">DSM 44290</strain>
    </source>
</reference>
<dbReference type="STRING" id="1210086.GCA_001613105_07382"/>
<organism evidence="2 3">
    <name type="scientific">Nocardia pseudobrasiliensis</name>
    <dbReference type="NCBI Taxonomy" id="45979"/>
    <lineage>
        <taxon>Bacteria</taxon>
        <taxon>Bacillati</taxon>
        <taxon>Actinomycetota</taxon>
        <taxon>Actinomycetes</taxon>
        <taxon>Mycobacteriales</taxon>
        <taxon>Nocardiaceae</taxon>
        <taxon>Nocardia</taxon>
    </lineage>
</organism>
<dbReference type="Proteomes" id="UP000254869">
    <property type="component" value="Unassembled WGS sequence"/>
</dbReference>
<gene>
    <name evidence="2" type="ORF">DFR76_103340</name>
</gene>
<dbReference type="SUPFAM" id="SSF54427">
    <property type="entry name" value="NTF2-like"/>
    <property type="match status" value="1"/>
</dbReference>
<protein>
    <submittedName>
        <fullName evidence="2">Uncharacterized protein (TIGR02246 family)</fullName>
    </submittedName>
</protein>
<evidence type="ECO:0000313" key="3">
    <source>
        <dbReference type="Proteomes" id="UP000254869"/>
    </source>
</evidence>
<proteinExistence type="predicted"/>
<dbReference type="InterPro" id="IPR037401">
    <property type="entry name" value="SnoaL-like"/>
</dbReference>